<dbReference type="InterPro" id="IPR036097">
    <property type="entry name" value="HisK_dim/P_sf"/>
</dbReference>
<sequence length="467" mass="53925">MNKIDLNIFKNKRISISFKITAIYAIMLSLILITISIMTNWQVRRILVDQTKEELKKTYQSVEKYIQQGKSIDENLFQEINLNNIYLRISNENKVVLESKYKAVDKDIYNHLDSGGIGHDNYEWEDIDKVDIFYMYKEVSKETKLYSILLIKNIEEQEEFLLILNNNLIIMNILGIIIAILSSIYLSKKFLSPIQKITNTAKEISIHDLNSRIDVGGPDDELKELACTFNDMIQRLEESFEKQKQFVSDASHELRTPISVIQGYINLLDRWGKDNKDVLDESIDAIKSETVNMKRLLEQLLFLAKGDNKSYNLDKVEFELSKLIQDIVKETRLIDDKHKIICTLDKNILINADPKLIKQMLRILIDNSIKFTPKNGNIIINLQKHKSYILISIEDSGIGIPDKDIPYIFDRFYRADKSRTKATGGSGLGLSIAKRIVQDHKGSIEVESELQKGTKMIIKLPVDKIDF</sequence>
<evidence type="ECO:0000256" key="5">
    <source>
        <dbReference type="ARBA" id="ARBA00022553"/>
    </source>
</evidence>
<feature type="transmembrane region" description="Helical" evidence="14">
    <location>
        <begin position="21"/>
        <end position="41"/>
    </location>
</feature>
<proteinExistence type="predicted"/>
<keyword evidence="13 14" id="KW-0472">Membrane</keyword>
<dbReference type="PROSITE" id="PS50885">
    <property type="entry name" value="HAMP"/>
    <property type="match status" value="1"/>
</dbReference>
<dbReference type="Pfam" id="PF02518">
    <property type="entry name" value="HATPase_c"/>
    <property type="match status" value="1"/>
</dbReference>
<keyword evidence="4" id="KW-1003">Cell membrane</keyword>
<dbReference type="InterPro" id="IPR003660">
    <property type="entry name" value="HAMP_dom"/>
</dbReference>
<evidence type="ECO:0000259" key="15">
    <source>
        <dbReference type="PROSITE" id="PS50109"/>
    </source>
</evidence>
<dbReference type="GO" id="GO:0005524">
    <property type="term" value="F:ATP binding"/>
    <property type="evidence" value="ECO:0007669"/>
    <property type="project" value="UniProtKB-KW"/>
</dbReference>
<evidence type="ECO:0000259" key="16">
    <source>
        <dbReference type="PROSITE" id="PS50885"/>
    </source>
</evidence>
<accession>A0ABY8EAW2</accession>
<dbReference type="CDD" id="cd00075">
    <property type="entry name" value="HATPase"/>
    <property type="match status" value="1"/>
</dbReference>
<dbReference type="SUPFAM" id="SSF158472">
    <property type="entry name" value="HAMP domain-like"/>
    <property type="match status" value="1"/>
</dbReference>
<dbReference type="Gene3D" id="1.10.287.130">
    <property type="match status" value="1"/>
</dbReference>
<keyword evidence="12" id="KW-0902">Two-component regulatory system</keyword>
<feature type="transmembrane region" description="Helical" evidence="14">
    <location>
        <begin position="168"/>
        <end position="186"/>
    </location>
</feature>
<dbReference type="Pfam" id="PF00672">
    <property type="entry name" value="HAMP"/>
    <property type="match status" value="1"/>
</dbReference>
<evidence type="ECO:0000313" key="17">
    <source>
        <dbReference type="EMBL" id="WFD10073.1"/>
    </source>
</evidence>
<evidence type="ECO:0000256" key="3">
    <source>
        <dbReference type="ARBA" id="ARBA00012438"/>
    </source>
</evidence>
<dbReference type="PRINTS" id="PR00344">
    <property type="entry name" value="BCTRLSENSOR"/>
</dbReference>
<keyword evidence="18" id="KW-1185">Reference proteome</keyword>
<dbReference type="RefSeq" id="WP_277732050.1">
    <property type="nucleotide sequence ID" value="NZ_CP120733.1"/>
</dbReference>
<dbReference type="PANTHER" id="PTHR45528">
    <property type="entry name" value="SENSOR HISTIDINE KINASE CPXA"/>
    <property type="match status" value="1"/>
</dbReference>
<evidence type="ECO:0000256" key="13">
    <source>
        <dbReference type="ARBA" id="ARBA00023136"/>
    </source>
</evidence>
<dbReference type="InterPro" id="IPR003661">
    <property type="entry name" value="HisK_dim/P_dom"/>
</dbReference>
<evidence type="ECO:0000256" key="1">
    <source>
        <dbReference type="ARBA" id="ARBA00000085"/>
    </source>
</evidence>
<reference evidence="17 18" key="1">
    <citation type="submission" date="2023-03" db="EMBL/GenBank/DDBJ databases">
        <title>Complete genome sequence of Tepidibacter sp. SWIR-1, isolated from a deep-sea hydrothermal vent.</title>
        <authorList>
            <person name="Li X."/>
        </authorList>
    </citation>
    <scope>NUCLEOTIDE SEQUENCE [LARGE SCALE GENOMIC DNA]</scope>
    <source>
        <strain evidence="17 18">SWIR-1</strain>
    </source>
</reference>
<dbReference type="PROSITE" id="PS50109">
    <property type="entry name" value="HIS_KIN"/>
    <property type="match status" value="1"/>
</dbReference>
<name>A0ABY8EAW2_9FIRM</name>
<evidence type="ECO:0000256" key="12">
    <source>
        <dbReference type="ARBA" id="ARBA00023012"/>
    </source>
</evidence>
<keyword evidence="8" id="KW-0547">Nucleotide-binding</keyword>
<dbReference type="InterPro" id="IPR036890">
    <property type="entry name" value="HATPase_C_sf"/>
</dbReference>
<dbReference type="EMBL" id="CP120733">
    <property type="protein sequence ID" value="WFD10073.1"/>
    <property type="molecule type" value="Genomic_DNA"/>
</dbReference>
<dbReference type="SUPFAM" id="SSF47384">
    <property type="entry name" value="Homodimeric domain of signal transducing histidine kinase"/>
    <property type="match status" value="1"/>
</dbReference>
<dbReference type="Pfam" id="PF00512">
    <property type="entry name" value="HisKA"/>
    <property type="match status" value="1"/>
</dbReference>
<dbReference type="EC" id="2.7.13.3" evidence="3"/>
<dbReference type="CDD" id="cd06225">
    <property type="entry name" value="HAMP"/>
    <property type="match status" value="1"/>
</dbReference>
<evidence type="ECO:0000256" key="2">
    <source>
        <dbReference type="ARBA" id="ARBA00004651"/>
    </source>
</evidence>
<keyword evidence="9" id="KW-0418">Kinase</keyword>
<keyword evidence="6" id="KW-0808">Transferase</keyword>
<dbReference type="InterPro" id="IPR005467">
    <property type="entry name" value="His_kinase_dom"/>
</dbReference>
<keyword evidence="11 14" id="KW-1133">Transmembrane helix</keyword>
<comment type="subcellular location">
    <subcellularLocation>
        <location evidence="2">Cell membrane</location>
        <topology evidence="2">Multi-pass membrane protein</topology>
    </subcellularLocation>
</comment>
<evidence type="ECO:0000256" key="11">
    <source>
        <dbReference type="ARBA" id="ARBA00022989"/>
    </source>
</evidence>
<dbReference type="SMART" id="SM00304">
    <property type="entry name" value="HAMP"/>
    <property type="match status" value="1"/>
</dbReference>
<evidence type="ECO:0000256" key="14">
    <source>
        <dbReference type="SAM" id="Phobius"/>
    </source>
</evidence>
<evidence type="ECO:0000256" key="9">
    <source>
        <dbReference type="ARBA" id="ARBA00022777"/>
    </source>
</evidence>
<evidence type="ECO:0000313" key="18">
    <source>
        <dbReference type="Proteomes" id="UP001222800"/>
    </source>
</evidence>
<dbReference type="SUPFAM" id="SSF55874">
    <property type="entry name" value="ATPase domain of HSP90 chaperone/DNA topoisomerase II/histidine kinase"/>
    <property type="match status" value="1"/>
</dbReference>
<dbReference type="InterPro" id="IPR004358">
    <property type="entry name" value="Sig_transdc_His_kin-like_C"/>
</dbReference>
<evidence type="ECO:0000256" key="10">
    <source>
        <dbReference type="ARBA" id="ARBA00022840"/>
    </source>
</evidence>
<keyword evidence="5" id="KW-0597">Phosphoprotein</keyword>
<dbReference type="CDD" id="cd00082">
    <property type="entry name" value="HisKA"/>
    <property type="match status" value="1"/>
</dbReference>
<evidence type="ECO:0000256" key="4">
    <source>
        <dbReference type="ARBA" id="ARBA00022475"/>
    </source>
</evidence>
<keyword evidence="7 14" id="KW-0812">Transmembrane</keyword>
<evidence type="ECO:0000256" key="8">
    <source>
        <dbReference type="ARBA" id="ARBA00022741"/>
    </source>
</evidence>
<organism evidence="17 18">
    <name type="scientific">Tepidibacter hydrothermalis</name>
    <dbReference type="NCBI Taxonomy" id="3036126"/>
    <lineage>
        <taxon>Bacteria</taxon>
        <taxon>Bacillati</taxon>
        <taxon>Bacillota</taxon>
        <taxon>Clostridia</taxon>
        <taxon>Peptostreptococcales</taxon>
        <taxon>Peptostreptococcaceae</taxon>
        <taxon>Tepidibacter</taxon>
    </lineage>
</organism>
<dbReference type="PANTHER" id="PTHR45528:SF1">
    <property type="entry name" value="SENSOR HISTIDINE KINASE CPXA"/>
    <property type="match status" value="1"/>
</dbReference>
<protein>
    <recommendedName>
        <fullName evidence="3">histidine kinase</fullName>
        <ecNumber evidence="3">2.7.13.3</ecNumber>
    </recommendedName>
</protein>
<keyword evidence="10 17" id="KW-0067">ATP-binding</keyword>
<evidence type="ECO:0000256" key="7">
    <source>
        <dbReference type="ARBA" id="ARBA00022692"/>
    </source>
</evidence>
<dbReference type="Proteomes" id="UP001222800">
    <property type="component" value="Chromosome"/>
</dbReference>
<feature type="domain" description="HAMP" evidence="16">
    <location>
        <begin position="188"/>
        <end position="241"/>
    </location>
</feature>
<dbReference type="Gene3D" id="3.30.565.10">
    <property type="entry name" value="Histidine kinase-like ATPase, C-terminal domain"/>
    <property type="match status" value="1"/>
</dbReference>
<gene>
    <name evidence="17" type="ORF">P4S50_17105</name>
</gene>
<dbReference type="SMART" id="SM00387">
    <property type="entry name" value="HATPase_c"/>
    <property type="match status" value="1"/>
</dbReference>
<dbReference type="SMART" id="SM00388">
    <property type="entry name" value="HisKA"/>
    <property type="match status" value="1"/>
</dbReference>
<dbReference type="Gene3D" id="6.10.340.10">
    <property type="match status" value="1"/>
</dbReference>
<dbReference type="InterPro" id="IPR050398">
    <property type="entry name" value="HssS/ArlS-like"/>
</dbReference>
<evidence type="ECO:0000256" key="6">
    <source>
        <dbReference type="ARBA" id="ARBA00022679"/>
    </source>
</evidence>
<dbReference type="InterPro" id="IPR003594">
    <property type="entry name" value="HATPase_dom"/>
</dbReference>
<feature type="domain" description="Histidine kinase" evidence="15">
    <location>
        <begin position="249"/>
        <end position="464"/>
    </location>
</feature>
<comment type="catalytic activity">
    <reaction evidence="1">
        <text>ATP + protein L-histidine = ADP + protein N-phospho-L-histidine.</text>
        <dbReference type="EC" id="2.7.13.3"/>
    </reaction>
</comment>